<accession>A0A3M7SX62</accession>
<comment type="caution">
    <text evidence="1">The sequence shown here is derived from an EMBL/GenBank/DDBJ whole genome shotgun (WGS) entry which is preliminary data.</text>
</comment>
<evidence type="ECO:0000313" key="2">
    <source>
        <dbReference type="Proteomes" id="UP000276133"/>
    </source>
</evidence>
<reference evidence="1 2" key="1">
    <citation type="journal article" date="2018" name="Sci. Rep.">
        <title>Genomic signatures of local adaptation to the degree of environmental predictability in rotifers.</title>
        <authorList>
            <person name="Franch-Gras L."/>
            <person name="Hahn C."/>
            <person name="Garcia-Roger E.M."/>
            <person name="Carmona M.J."/>
            <person name="Serra M."/>
            <person name="Gomez A."/>
        </authorList>
    </citation>
    <scope>NUCLEOTIDE SEQUENCE [LARGE SCALE GENOMIC DNA]</scope>
    <source>
        <strain evidence="1">HYR1</strain>
    </source>
</reference>
<dbReference type="AlphaFoldDB" id="A0A3M7SX62"/>
<dbReference type="EMBL" id="REGN01000651">
    <property type="protein sequence ID" value="RNA40336.1"/>
    <property type="molecule type" value="Genomic_DNA"/>
</dbReference>
<dbReference type="Proteomes" id="UP000276133">
    <property type="component" value="Unassembled WGS sequence"/>
</dbReference>
<keyword evidence="2" id="KW-1185">Reference proteome</keyword>
<organism evidence="1 2">
    <name type="scientific">Brachionus plicatilis</name>
    <name type="common">Marine rotifer</name>
    <name type="synonym">Brachionus muelleri</name>
    <dbReference type="NCBI Taxonomy" id="10195"/>
    <lineage>
        <taxon>Eukaryota</taxon>
        <taxon>Metazoa</taxon>
        <taxon>Spiralia</taxon>
        <taxon>Gnathifera</taxon>
        <taxon>Rotifera</taxon>
        <taxon>Eurotatoria</taxon>
        <taxon>Monogononta</taxon>
        <taxon>Pseudotrocha</taxon>
        <taxon>Ploima</taxon>
        <taxon>Brachionidae</taxon>
        <taxon>Brachionus</taxon>
    </lineage>
</organism>
<protein>
    <submittedName>
        <fullName evidence="1">Uncharacterized protein</fullName>
    </submittedName>
</protein>
<gene>
    <name evidence="1" type="ORF">BpHYR1_042476</name>
</gene>
<sequence length="76" mass="8899">MKELLKCFSFILSQSKDIKAIYSTSVYVSLYGNQKEFLDKARSKRRTDNYGEKIRIKSECAFDISTASMEKRFELI</sequence>
<proteinExistence type="predicted"/>
<name>A0A3M7SX62_BRAPC</name>
<evidence type="ECO:0000313" key="1">
    <source>
        <dbReference type="EMBL" id="RNA40336.1"/>
    </source>
</evidence>